<evidence type="ECO:0000256" key="4">
    <source>
        <dbReference type="ARBA" id="ARBA00022989"/>
    </source>
</evidence>
<comment type="subcellular location">
    <subcellularLocation>
        <location evidence="1">Endomembrane system</location>
        <topology evidence="1">Multi-pass membrane protein</topology>
    </subcellularLocation>
</comment>
<dbReference type="GO" id="GO:0072546">
    <property type="term" value="C:EMC complex"/>
    <property type="evidence" value="ECO:0007669"/>
    <property type="project" value="TreeGrafter"/>
</dbReference>
<keyword evidence="4 6" id="KW-1133">Transmembrane helix</keyword>
<keyword evidence="5 6" id="KW-0472">Membrane</keyword>
<accession>A0A8X7NLM6</accession>
<evidence type="ECO:0000256" key="5">
    <source>
        <dbReference type="ARBA" id="ARBA00023136"/>
    </source>
</evidence>
<name>A0A8X7NLM6_CANPA</name>
<evidence type="ECO:0000256" key="3">
    <source>
        <dbReference type="ARBA" id="ARBA00022692"/>
    </source>
</evidence>
<feature type="transmembrane region" description="Helical" evidence="6">
    <location>
        <begin position="71"/>
        <end position="90"/>
    </location>
</feature>
<keyword evidence="3 6" id="KW-0812">Transmembrane</keyword>
<dbReference type="GO" id="GO:0034975">
    <property type="term" value="P:protein folding in endoplasmic reticulum"/>
    <property type="evidence" value="ECO:0007669"/>
    <property type="project" value="TreeGrafter"/>
</dbReference>
<dbReference type="PANTHER" id="PTHR28144">
    <property type="entry name" value="ER MEMBRANE PROTEIN COMPLEX SUBUNIT 5"/>
    <property type="match status" value="1"/>
</dbReference>
<dbReference type="InterPro" id="IPR053279">
    <property type="entry name" value="EMC_subunit"/>
</dbReference>
<dbReference type="Pfam" id="PF10270">
    <property type="entry name" value="MMgT"/>
    <property type="match status" value="1"/>
</dbReference>
<evidence type="ECO:0000256" key="2">
    <source>
        <dbReference type="ARBA" id="ARBA00006109"/>
    </source>
</evidence>
<dbReference type="PANTHER" id="PTHR28144:SF1">
    <property type="entry name" value="ER MEMBRANE PROTEIN COMPLEX SUBUNIT 5"/>
    <property type="match status" value="1"/>
</dbReference>
<gene>
    <name evidence="7" type="ORF">FOB60_003270</name>
</gene>
<comment type="caution">
    <text evidence="7">The sequence shown here is derived from an EMBL/GenBank/DDBJ whole genome shotgun (WGS) entry which is preliminary data.</text>
</comment>
<evidence type="ECO:0000313" key="7">
    <source>
        <dbReference type="EMBL" id="KAF6053014.1"/>
    </source>
</evidence>
<proteinExistence type="inferred from homology"/>
<dbReference type="InterPro" id="IPR018937">
    <property type="entry name" value="MMgT"/>
</dbReference>
<reference evidence="7" key="1">
    <citation type="submission" date="2020-03" db="EMBL/GenBank/DDBJ databases">
        <title>FDA dAtabase for Regulatory Grade micrObial Sequences (FDA-ARGOS): Supporting development and validation of Infectious Disease Dx tests.</title>
        <authorList>
            <person name="Campos J."/>
            <person name="Goldberg B."/>
            <person name="Tallon L."/>
            <person name="Sadzewicz L."/>
            <person name="Vavikolanu K."/>
            <person name="Mehta A."/>
            <person name="Aluvathingal J."/>
            <person name="Nadendla S."/>
            <person name="Nandy P."/>
            <person name="Geyer C."/>
            <person name="Yan Y."/>
            <person name="Sichtig H."/>
        </authorList>
    </citation>
    <scope>NUCLEOTIDE SEQUENCE [LARGE SCALE GENOMIC DNA]</scope>
    <source>
        <strain evidence="7">FDAARGOS_652</strain>
    </source>
</reference>
<dbReference type="AlphaFoldDB" id="A0A8X7NLM6"/>
<organism evidence="7 8">
    <name type="scientific">Candida parapsilosis</name>
    <name type="common">Yeast</name>
    <dbReference type="NCBI Taxonomy" id="5480"/>
    <lineage>
        <taxon>Eukaryota</taxon>
        <taxon>Fungi</taxon>
        <taxon>Dikarya</taxon>
        <taxon>Ascomycota</taxon>
        <taxon>Saccharomycotina</taxon>
        <taxon>Pichiomycetes</taxon>
        <taxon>Debaryomycetaceae</taxon>
        <taxon>Candida/Lodderomyces clade</taxon>
        <taxon>Candida</taxon>
    </lineage>
</organism>
<evidence type="ECO:0000313" key="8">
    <source>
        <dbReference type="Proteomes" id="UP000590412"/>
    </source>
</evidence>
<feature type="transmembrane region" description="Helical" evidence="6">
    <location>
        <begin position="12"/>
        <end position="31"/>
    </location>
</feature>
<dbReference type="OrthoDB" id="44756at2759"/>
<dbReference type="Proteomes" id="UP000590412">
    <property type="component" value="Unassembled WGS sequence"/>
</dbReference>
<sequence length="167" mass="19318">MTSTSGSSSSYKYMLYFVGILLLIHSGYSAFEFHKYAIHYNHHLHQQHQQHQQQQHDHHSSFQSISLPLDIYIEAIVGFIIVMVGALVSIENPVHLSIKNGEDKLVFEESKYLRPIEMKDSLKLGDAVGINAFEELQSRLPFIDIVAKRQEYEDWVNQEKSKLESKQ</sequence>
<evidence type="ECO:0000256" key="1">
    <source>
        <dbReference type="ARBA" id="ARBA00004127"/>
    </source>
</evidence>
<protein>
    <submittedName>
        <fullName evidence="7">Membrane magnesium transporter family protein</fullName>
    </submittedName>
</protein>
<evidence type="ECO:0000256" key="6">
    <source>
        <dbReference type="SAM" id="Phobius"/>
    </source>
</evidence>
<dbReference type="EMBL" id="JABWAB010000004">
    <property type="protein sequence ID" value="KAF6053014.1"/>
    <property type="molecule type" value="Genomic_DNA"/>
</dbReference>
<comment type="similarity">
    <text evidence="2">Belongs to the membrane magnesium transporter (TC 1.A.67) family.</text>
</comment>